<feature type="compositionally biased region" description="Low complexity" evidence="1">
    <location>
        <begin position="9"/>
        <end position="19"/>
    </location>
</feature>
<evidence type="ECO:0000313" key="3">
    <source>
        <dbReference type="Proteomes" id="UP001458880"/>
    </source>
</evidence>
<name>A0AAW1G7V4_POPJA</name>
<protein>
    <submittedName>
        <fullName evidence="2">Uncharacterized protein</fullName>
    </submittedName>
</protein>
<dbReference type="Proteomes" id="UP001458880">
    <property type="component" value="Unassembled WGS sequence"/>
</dbReference>
<proteinExistence type="predicted"/>
<accession>A0AAW1G7V4</accession>
<gene>
    <name evidence="2" type="ORF">QE152_g41557</name>
</gene>
<feature type="region of interest" description="Disordered" evidence="1">
    <location>
        <begin position="1"/>
        <end position="127"/>
    </location>
</feature>
<dbReference type="EMBL" id="JASPKY010005053">
    <property type="protein sequence ID" value="KAK9659780.1"/>
    <property type="molecule type" value="Genomic_DNA"/>
</dbReference>
<organism evidence="2 3">
    <name type="scientific">Popillia japonica</name>
    <name type="common">Japanese beetle</name>
    <dbReference type="NCBI Taxonomy" id="7064"/>
    <lineage>
        <taxon>Eukaryota</taxon>
        <taxon>Metazoa</taxon>
        <taxon>Ecdysozoa</taxon>
        <taxon>Arthropoda</taxon>
        <taxon>Hexapoda</taxon>
        <taxon>Insecta</taxon>
        <taxon>Pterygota</taxon>
        <taxon>Neoptera</taxon>
        <taxon>Endopterygota</taxon>
        <taxon>Coleoptera</taxon>
        <taxon>Polyphaga</taxon>
        <taxon>Scarabaeiformia</taxon>
        <taxon>Scarabaeidae</taxon>
        <taxon>Rutelinae</taxon>
        <taxon>Popillia</taxon>
    </lineage>
</organism>
<evidence type="ECO:0000313" key="2">
    <source>
        <dbReference type="EMBL" id="KAK9659780.1"/>
    </source>
</evidence>
<dbReference type="AlphaFoldDB" id="A0AAW1G7V4"/>
<evidence type="ECO:0000256" key="1">
    <source>
        <dbReference type="SAM" id="MobiDB-lite"/>
    </source>
</evidence>
<keyword evidence="3" id="KW-1185">Reference proteome</keyword>
<feature type="compositionally biased region" description="Low complexity" evidence="1">
    <location>
        <begin position="56"/>
        <end position="70"/>
    </location>
</feature>
<comment type="caution">
    <text evidence="2">The sequence shown here is derived from an EMBL/GenBank/DDBJ whole genome shotgun (WGS) entry which is preliminary data.</text>
</comment>
<reference evidence="2 3" key="1">
    <citation type="journal article" date="2024" name="BMC Genomics">
        <title>De novo assembly and annotation of Popillia japonica's genome with initial clues to its potential as an invasive pest.</title>
        <authorList>
            <person name="Cucini C."/>
            <person name="Boschi S."/>
            <person name="Funari R."/>
            <person name="Cardaioli E."/>
            <person name="Iannotti N."/>
            <person name="Marturano G."/>
            <person name="Paoli F."/>
            <person name="Bruttini M."/>
            <person name="Carapelli A."/>
            <person name="Frati F."/>
            <person name="Nardi F."/>
        </authorList>
    </citation>
    <scope>NUCLEOTIDE SEQUENCE [LARGE SCALE GENOMIC DNA]</scope>
    <source>
        <strain evidence="2">DMR45628</strain>
    </source>
</reference>
<feature type="non-terminal residue" evidence="2">
    <location>
        <position position="127"/>
    </location>
</feature>
<feature type="compositionally biased region" description="Polar residues" evidence="1">
    <location>
        <begin position="71"/>
        <end position="127"/>
    </location>
</feature>
<sequence>MHNQVQNTSVPASSPSVAVHMQQQQTNSSKRQMQQQRNRSNTPSSNKTVRSTPPNVQHTVQHQQQRQRSSISSDMASQNSVEAARSSSELPAGSSHTSYDCTVQQNLANMHNQVQNTSVPASSPSVA</sequence>
<feature type="compositionally biased region" description="Polar residues" evidence="1">
    <location>
        <begin position="21"/>
        <end position="55"/>
    </location>
</feature>